<accession>W9DUM0</accession>
<evidence type="ECO:0000313" key="2">
    <source>
        <dbReference type="EMBL" id="ETA67382.1"/>
    </source>
</evidence>
<sequence length="161" mass="17172">MLKEDSQLFGTLIGAFAGYVFRPSVYGLKQLNPFEIIAYSLQGNGQAQAVAYASITYILLGAAIGWFIGSVVGRTPEAVNNLYEDNDLPHNLNQSENKEIRIGKQFGWGAALLSFIFIAHMGIGIGVYVAGPDKAEYGLIGGALVGIIAGLLFALKIKSSD</sequence>
<keyword evidence="1" id="KW-0472">Membrane</keyword>
<keyword evidence="1" id="KW-1133">Transmembrane helix</keyword>
<feature type="transmembrane region" description="Helical" evidence="1">
    <location>
        <begin position="49"/>
        <end position="68"/>
    </location>
</feature>
<reference evidence="2 3" key="1">
    <citation type="submission" date="2013-08" db="EMBL/GenBank/DDBJ databases">
        <authorList>
            <consortium name="DOE Joint Genome Institute"/>
            <person name="Eisen J."/>
            <person name="Huntemann M."/>
            <person name="Han J."/>
            <person name="Chen A."/>
            <person name="Kyrpides N."/>
            <person name="Mavromatis K."/>
            <person name="Markowitz V."/>
            <person name="Palaniappan K."/>
            <person name="Ivanova N."/>
            <person name="Schaumberg A."/>
            <person name="Pati A."/>
            <person name="Liolios K."/>
            <person name="Nordberg H.P."/>
            <person name="Cantor M.N."/>
            <person name="Hua S.X."/>
            <person name="Woyke T."/>
        </authorList>
    </citation>
    <scope>NUCLEOTIDE SEQUENCE [LARGE SCALE GENOMIC DNA]</scope>
    <source>
        <strain evidence="2 3">DSM 2278</strain>
    </source>
</reference>
<comment type="caution">
    <text evidence="2">The sequence shown here is derived from an EMBL/GenBank/DDBJ whole genome shotgun (WGS) entry which is preliminary data.</text>
</comment>
<evidence type="ECO:0000313" key="3">
    <source>
        <dbReference type="Proteomes" id="UP000019483"/>
    </source>
</evidence>
<protein>
    <submittedName>
        <fullName evidence="2">Uncharacterized protein</fullName>
    </submittedName>
</protein>
<dbReference type="AlphaFoldDB" id="W9DUM0"/>
<feature type="transmembrane region" description="Helical" evidence="1">
    <location>
        <begin position="106"/>
        <end position="131"/>
    </location>
</feature>
<keyword evidence="3" id="KW-1185">Reference proteome</keyword>
<proteinExistence type="predicted"/>
<gene>
    <name evidence="2" type="ORF">MettiDRAFT_0806</name>
</gene>
<dbReference type="RefSeq" id="WP_023844518.1">
    <property type="nucleotide sequence ID" value="NZ_AZAJ01000001.1"/>
</dbReference>
<keyword evidence="1" id="KW-0812">Transmembrane</keyword>
<evidence type="ECO:0000256" key="1">
    <source>
        <dbReference type="SAM" id="Phobius"/>
    </source>
</evidence>
<name>W9DUM0_METTI</name>
<organism evidence="2 3">
    <name type="scientific">Methanolobus tindarius DSM 2278</name>
    <dbReference type="NCBI Taxonomy" id="1090322"/>
    <lineage>
        <taxon>Archaea</taxon>
        <taxon>Methanobacteriati</taxon>
        <taxon>Methanobacteriota</taxon>
        <taxon>Stenosarchaea group</taxon>
        <taxon>Methanomicrobia</taxon>
        <taxon>Methanosarcinales</taxon>
        <taxon>Methanosarcinaceae</taxon>
        <taxon>Methanolobus</taxon>
    </lineage>
</organism>
<dbReference type="Proteomes" id="UP000019483">
    <property type="component" value="Unassembled WGS sequence"/>
</dbReference>
<feature type="transmembrane region" description="Helical" evidence="1">
    <location>
        <begin position="137"/>
        <end position="155"/>
    </location>
</feature>
<dbReference type="EMBL" id="AZAJ01000001">
    <property type="protein sequence ID" value="ETA67382.1"/>
    <property type="molecule type" value="Genomic_DNA"/>
</dbReference>